<reference evidence="1" key="1">
    <citation type="submission" date="2018-01" db="EMBL/GenBank/DDBJ databases">
        <authorList>
            <person name="Krukenberg V."/>
        </authorList>
    </citation>
    <scope>NUCLEOTIDE SEQUENCE</scope>
    <source>
        <strain evidence="1">E20ANME2</strain>
    </source>
</reference>
<evidence type="ECO:0000313" key="1">
    <source>
        <dbReference type="EMBL" id="PXF61472.1"/>
    </source>
</evidence>
<gene>
    <name evidence="1" type="ORF">C4B59_04355</name>
</gene>
<dbReference type="Proteomes" id="UP000248329">
    <property type="component" value="Unassembled WGS sequence"/>
</dbReference>
<evidence type="ECO:0000313" key="2">
    <source>
        <dbReference type="Proteomes" id="UP000248329"/>
    </source>
</evidence>
<name>A0AC61L521_9EURY</name>
<proteinExistence type="predicted"/>
<dbReference type="EMBL" id="PQXF01000005">
    <property type="protein sequence ID" value="PXF61472.1"/>
    <property type="molecule type" value="Genomic_DNA"/>
</dbReference>
<protein>
    <submittedName>
        <fullName evidence="1">Uncharacterized protein</fullName>
    </submittedName>
</protein>
<sequence>MTNICFYISDYGYGHASRDIAIIRKILSEYNDAKVYIKTYEPFHFVRQSLPYRNVEVIQTRNDVGVVFKENSVTVDRERTKNMLDEWLASWDEYIQKEKRFCETHRIDLILSDIAPQPFIVADDLGITSIAISNFTWHYIFYNLFGETPATKRIKEAYERAEIALVLPFNEEMNIFKRKREISLVSREITVDRREIRRRCGISDNEVLVYVGVGRSFEPSFMRSMKPIEATNVKFLTSSNAELPFGNVISIPNNETETQNYLAMCDLIVSKTGYGTVSEAIKARLPMFLLKRNGFKEDELIGNKVEDLCIGQFISEKSFLDCAWINESKHLDEYTKGFNNLNSRFKNNGIPEILGTVKEVI</sequence>
<comment type="caution">
    <text evidence="1">The sequence shown here is derived from an EMBL/GenBank/DDBJ whole genome shotgun (WGS) entry which is preliminary data.</text>
</comment>
<organism evidence="1 2">
    <name type="scientific">Candidatus Methanogaster sp</name>
    <dbReference type="NCBI Taxonomy" id="3386292"/>
    <lineage>
        <taxon>Archaea</taxon>
        <taxon>Methanobacteriati</taxon>
        <taxon>Methanobacteriota</taxon>
        <taxon>Stenosarchaea group</taxon>
        <taxon>Methanomicrobia</taxon>
        <taxon>Methanosarcinales</taxon>
        <taxon>ANME-2 cluster</taxon>
        <taxon>Candidatus Methanogasteraceae</taxon>
        <taxon>Candidatus Methanogaster</taxon>
    </lineage>
</organism>
<accession>A0AC61L521</accession>